<dbReference type="AlphaFoldDB" id="A0AAD6SF42"/>
<keyword evidence="2" id="KW-1185">Reference proteome</keyword>
<accession>A0AAD6SF42</accession>
<protein>
    <submittedName>
        <fullName evidence="1">Uncharacterized protein</fullName>
    </submittedName>
</protein>
<organism evidence="1 2">
    <name type="scientific">Mycena alexandri</name>
    <dbReference type="NCBI Taxonomy" id="1745969"/>
    <lineage>
        <taxon>Eukaryota</taxon>
        <taxon>Fungi</taxon>
        <taxon>Dikarya</taxon>
        <taxon>Basidiomycota</taxon>
        <taxon>Agaricomycotina</taxon>
        <taxon>Agaricomycetes</taxon>
        <taxon>Agaricomycetidae</taxon>
        <taxon>Agaricales</taxon>
        <taxon>Marasmiineae</taxon>
        <taxon>Mycenaceae</taxon>
        <taxon>Mycena</taxon>
    </lineage>
</organism>
<evidence type="ECO:0000313" key="1">
    <source>
        <dbReference type="EMBL" id="KAJ7026474.1"/>
    </source>
</evidence>
<dbReference type="EMBL" id="JARJCM010000137">
    <property type="protein sequence ID" value="KAJ7026474.1"/>
    <property type="molecule type" value="Genomic_DNA"/>
</dbReference>
<reference evidence="1" key="1">
    <citation type="submission" date="2023-03" db="EMBL/GenBank/DDBJ databases">
        <title>Massive genome expansion in bonnet fungi (Mycena s.s.) driven by repeated elements and novel gene families across ecological guilds.</title>
        <authorList>
            <consortium name="Lawrence Berkeley National Laboratory"/>
            <person name="Harder C.B."/>
            <person name="Miyauchi S."/>
            <person name="Viragh M."/>
            <person name="Kuo A."/>
            <person name="Thoen E."/>
            <person name="Andreopoulos B."/>
            <person name="Lu D."/>
            <person name="Skrede I."/>
            <person name="Drula E."/>
            <person name="Henrissat B."/>
            <person name="Morin E."/>
            <person name="Kohler A."/>
            <person name="Barry K."/>
            <person name="LaButti K."/>
            <person name="Morin E."/>
            <person name="Salamov A."/>
            <person name="Lipzen A."/>
            <person name="Mereny Z."/>
            <person name="Hegedus B."/>
            <person name="Baldrian P."/>
            <person name="Stursova M."/>
            <person name="Weitz H."/>
            <person name="Taylor A."/>
            <person name="Grigoriev I.V."/>
            <person name="Nagy L.G."/>
            <person name="Martin F."/>
            <person name="Kauserud H."/>
        </authorList>
    </citation>
    <scope>NUCLEOTIDE SEQUENCE</scope>
    <source>
        <strain evidence="1">CBHHK200</strain>
    </source>
</reference>
<proteinExistence type="predicted"/>
<sequence length="116" mass="12339">MNPVVLGACPDTHLEQLGPYWPWSSSTTGSAPGALPPLAPAVPRPNSPQNHFHHLEMLCTCVHLRSPSSYWPCACATAGLAPSALPRLCPPFRPSDHPSDDTLSFGDLALIRTSSS</sequence>
<evidence type="ECO:0000313" key="2">
    <source>
        <dbReference type="Proteomes" id="UP001218188"/>
    </source>
</evidence>
<gene>
    <name evidence="1" type="ORF">C8F04DRAFT_1267984</name>
</gene>
<name>A0AAD6SF42_9AGAR</name>
<dbReference type="Proteomes" id="UP001218188">
    <property type="component" value="Unassembled WGS sequence"/>
</dbReference>
<comment type="caution">
    <text evidence="1">The sequence shown here is derived from an EMBL/GenBank/DDBJ whole genome shotgun (WGS) entry which is preliminary data.</text>
</comment>